<evidence type="ECO:0000313" key="2">
    <source>
        <dbReference type="EMBL" id="KAH0815556.1"/>
    </source>
</evidence>
<reference evidence="2" key="2">
    <citation type="submission" date="2021-08" db="EMBL/GenBank/DDBJ databases">
        <authorList>
            <person name="Eriksson T."/>
        </authorList>
    </citation>
    <scope>NUCLEOTIDE SEQUENCE</scope>
    <source>
        <strain evidence="2">Stoneville</strain>
        <tissue evidence="2">Whole head</tissue>
    </source>
</reference>
<dbReference type="GO" id="GO:0005634">
    <property type="term" value="C:nucleus"/>
    <property type="evidence" value="ECO:0007669"/>
    <property type="project" value="TreeGrafter"/>
</dbReference>
<evidence type="ECO:0000259" key="1">
    <source>
        <dbReference type="Pfam" id="PF03184"/>
    </source>
</evidence>
<feature type="domain" description="DDE-1" evidence="1">
    <location>
        <begin position="217"/>
        <end position="356"/>
    </location>
</feature>
<protein>
    <recommendedName>
        <fullName evidence="1">DDE-1 domain-containing protein</fullName>
    </recommendedName>
</protein>
<dbReference type="InterPro" id="IPR004875">
    <property type="entry name" value="DDE_SF_endonuclease_dom"/>
</dbReference>
<organism evidence="2 3">
    <name type="scientific">Tenebrio molitor</name>
    <name type="common">Yellow mealworm beetle</name>
    <dbReference type="NCBI Taxonomy" id="7067"/>
    <lineage>
        <taxon>Eukaryota</taxon>
        <taxon>Metazoa</taxon>
        <taxon>Ecdysozoa</taxon>
        <taxon>Arthropoda</taxon>
        <taxon>Hexapoda</taxon>
        <taxon>Insecta</taxon>
        <taxon>Pterygota</taxon>
        <taxon>Neoptera</taxon>
        <taxon>Endopterygota</taxon>
        <taxon>Coleoptera</taxon>
        <taxon>Polyphaga</taxon>
        <taxon>Cucujiformia</taxon>
        <taxon>Tenebrionidae</taxon>
        <taxon>Tenebrio</taxon>
    </lineage>
</organism>
<proteinExistence type="predicted"/>
<dbReference type="InterPro" id="IPR050863">
    <property type="entry name" value="CenT-Element_Derived"/>
</dbReference>
<keyword evidence="3" id="KW-1185">Reference proteome</keyword>
<dbReference type="PANTHER" id="PTHR19303:SF74">
    <property type="entry name" value="POGO TRANSPOSABLE ELEMENT WITH KRAB DOMAIN"/>
    <property type="match status" value="1"/>
</dbReference>
<dbReference type="EMBL" id="JABDTM020022952">
    <property type="protein sequence ID" value="KAH0815556.1"/>
    <property type="molecule type" value="Genomic_DNA"/>
</dbReference>
<dbReference type="Proteomes" id="UP000719412">
    <property type="component" value="Unassembled WGS sequence"/>
</dbReference>
<evidence type="ECO:0000313" key="3">
    <source>
        <dbReference type="Proteomes" id="UP000719412"/>
    </source>
</evidence>
<dbReference type="AlphaFoldDB" id="A0A8J6LJ07"/>
<reference evidence="2" key="1">
    <citation type="journal article" date="2020" name="J Insects Food Feed">
        <title>The yellow mealworm (Tenebrio molitor) genome: a resource for the emerging insects as food and feed industry.</title>
        <authorList>
            <person name="Eriksson T."/>
            <person name="Andere A."/>
            <person name="Kelstrup H."/>
            <person name="Emery V."/>
            <person name="Picard C."/>
        </authorList>
    </citation>
    <scope>NUCLEOTIDE SEQUENCE</scope>
    <source>
        <strain evidence="2">Stoneville</strain>
        <tissue evidence="2">Whole head</tissue>
    </source>
</reference>
<dbReference type="Pfam" id="PF03184">
    <property type="entry name" value="DDE_1"/>
    <property type="match status" value="1"/>
</dbReference>
<dbReference type="GO" id="GO:0003677">
    <property type="term" value="F:DNA binding"/>
    <property type="evidence" value="ECO:0007669"/>
    <property type="project" value="TreeGrafter"/>
</dbReference>
<gene>
    <name evidence="2" type="ORF">GEV33_007235</name>
</gene>
<dbReference type="Gene3D" id="1.10.10.60">
    <property type="entry name" value="Homeodomain-like"/>
    <property type="match status" value="1"/>
</dbReference>
<name>A0A8J6LJ07_TENMO</name>
<accession>A0A8J6LJ07</accession>
<dbReference type="PANTHER" id="PTHR19303">
    <property type="entry name" value="TRANSPOSON"/>
    <property type="match status" value="1"/>
</dbReference>
<comment type="caution">
    <text evidence="2">The sequence shown here is derived from an EMBL/GenBank/DDBJ whole genome shotgun (WGS) entry which is preliminary data.</text>
</comment>
<sequence>MCGWAPGYFPRPPTPTLSSPFSFLDSTTRIQTQHPWEAHPAWDLNPADLVVVSEECRSSFHHPTTMGKKYVRATTRASWTEAAMATTMEKVKNGELGINAASKEYKTPPRTLRRHLIANNGTKHLGRCSTLGREHERRKSEGLSLARAQGMNRKEVGDYFSLLLQVLTENDLLEHPSKIFNMDETGIQINNKPEQVIATKGSKDVYSLTSTEKGENVSVIAFCSAEGNFFPPVLIMKGKYKKPEFSEGLPPGSDVYMNQKTSYINTDLFMKWFREYFIPRKGTGKALLVLDAHASHSNAIELLDFASQNEVVLLCLSSHTTQALQPLDKSFFKRLKSYFSQETKTWMIIHKDRKLNRRNVAALIGNAWSRAATVSNGVAGFKAMQMVQVVVMLSSQHKEQRLGTPLCLRNMFHQKKLTIPVVPSLQKPHPAKPRPLLNFFVKLILSQPYQTMFPKESNPRLFSHLRNTKSRVDL</sequence>